<accession>A0A383B572</accession>
<name>A0A383B572_9ZZZZ</name>
<evidence type="ECO:0000256" key="1">
    <source>
        <dbReference type="SAM" id="Phobius"/>
    </source>
</evidence>
<sequence>MHISELSIKRPVLAIVISLFLILIGLASYDKLTIREYPDIDNPVVSVT</sequence>
<feature type="non-terminal residue" evidence="2">
    <location>
        <position position="48"/>
    </location>
</feature>
<dbReference type="EMBL" id="UINC01197426">
    <property type="protein sequence ID" value="SVE14909.1"/>
    <property type="molecule type" value="Genomic_DNA"/>
</dbReference>
<keyword evidence="1" id="KW-0812">Transmembrane</keyword>
<dbReference type="GO" id="GO:0042910">
    <property type="term" value="F:xenobiotic transmembrane transporter activity"/>
    <property type="evidence" value="ECO:0007669"/>
    <property type="project" value="TreeGrafter"/>
</dbReference>
<evidence type="ECO:0008006" key="3">
    <source>
        <dbReference type="Google" id="ProtNLM"/>
    </source>
</evidence>
<dbReference type="PRINTS" id="PR00702">
    <property type="entry name" value="ACRIFLAVINRP"/>
</dbReference>
<dbReference type="AlphaFoldDB" id="A0A383B572"/>
<dbReference type="InterPro" id="IPR001036">
    <property type="entry name" value="Acrflvin-R"/>
</dbReference>
<dbReference type="Pfam" id="PF00873">
    <property type="entry name" value="ACR_tran"/>
    <property type="match status" value="1"/>
</dbReference>
<gene>
    <name evidence="2" type="ORF">METZ01_LOCUS467763</name>
</gene>
<dbReference type="Gene3D" id="1.20.1640.10">
    <property type="entry name" value="Multidrug efflux transporter AcrB transmembrane domain"/>
    <property type="match status" value="1"/>
</dbReference>
<organism evidence="2">
    <name type="scientific">marine metagenome</name>
    <dbReference type="NCBI Taxonomy" id="408172"/>
    <lineage>
        <taxon>unclassified sequences</taxon>
        <taxon>metagenomes</taxon>
        <taxon>ecological metagenomes</taxon>
    </lineage>
</organism>
<dbReference type="GO" id="GO:0005886">
    <property type="term" value="C:plasma membrane"/>
    <property type="evidence" value="ECO:0007669"/>
    <property type="project" value="TreeGrafter"/>
</dbReference>
<reference evidence="2" key="1">
    <citation type="submission" date="2018-05" db="EMBL/GenBank/DDBJ databases">
        <authorList>
            <person name="Lanie J.A."/>
            <person name="Ng W.-L."/>
            <person name="Kazmierczak K.M."/>
            <person name="Andrzejewski T.M."/>
            <person name="Davidsen T.M."/>
            <person name="Wayne K.J."/>
            <person name="Tettelin H."/>
            <person name="Glass J.I."/>
            <person name="Rusch D."/>
            <person name="Podicherti R."/>
            <person name="Tsui H.-C.T."/>
            <person name="Winkler M.E."/>
        </authorList>
    </citation>
    <scope>NUCLEOTIDE SEQUENCE</scope>
</reference>
<proteinExistence type="predicted"/>
<dbReference type="PANTHER" id="PTHR32063">
    <property type="match status" value="1"/>
</dbReference>
<protein>
    <recommendedName>
        <fullName evidence="3">Efflux RND transporter permease subunit</fullName>
    </recommendedName>
</protein>
<dbReference type="PANTHER" id="PTHR32063:SF14">
    <property type="entry name" value="BLL4319 PROTEIN"/>
    <property type="match status" value="1"/>
</dbReference>
<keyword evidence="1" id="KW-1133">Transmembrane helix</keyword>
<evidence type="ECO:0000313" key="2">
    <source>
        <dbReference type="EMBL" id="SVE14909.1"/>
    </source>
</evidence>
<keyword evidence="1" id="KW-0472">Membrane</keyword>
<feature type="transmembrane region" description="Helical" evidence="1">
    <location>
        <begin position="12"/>
        <end position="29"/>
    </location>
</feature>